<evidence type="ECO:0000259" key="6">
    <source>
        <dbReference type="Pfam" id="PF13193"/>
    </source>
</evidence>
<keyword evidence="4" id="KW-0067">ATP-binding</keyword>
<keyword evidence="2" id="KW-0436">Ligase</keyword>
<dbReference type="InterPro" id="IPR020845">
    <property type="entry name" value="AMP-binding_CS"/>
</dbReference>
<accession>A0A8J7M1W1</accession>
<dbReference type="InterPro" id="IPR051087">
    <property type="entry name" value="Mitochondrial_ACSM"/>
</dbReference>
<gene>
    <name evidence="7" type="ORF">JFN93_20495</name>
</gene>
<dbReference type="PANTHER" id="PTHR43605">
    <property type="entry name" value="ACYL-COENZYME A SYNTHETASE"/>
    <property type="match status" value="1"/>
</dbReference>
<dbReference type="EMBL" id="JAEMHM010000020">
    <property type="protein sequence ID" value="MBJ6727097.1"/>
    <property type="molecule type" value="Genomic_DNA"/>
</dbReference>
<dbReference type="Gene3D" id="3.40.50.12780">
    <property type="entry name" value="N-terminal domain of ligase-like"/>
    <property type="match status" value="1"/>
</dbReference>
<keyword evidence="8" id="KW-1185">Reference proteome</keyword>
<dbReference type="PROSITE" id="PS00455">
    <property type="entry name" value="AMP_BINDING"/>
    <property type="match status" value="1"/>
</dbReference>
<evidence type="ECO:0000313" key="7">
    <source>
        <dbReference type="EMBL" id="MBJ6727097.1"/>
    </source>
</evidence>
<dbReference type="GO" id="GO:0015645">
    <property type="term" value="F:fatty acid ligase activity"/>
    <property type="evidence" value="ECO:0007669"/>
    <property type="project" value="TreeGrafter"/>
</dbReference>
<comment type="caution">
    <text evidence="7">The sequence shown here is derived from an EMBL/GenBank/DDBJ whole genome shotgun (WGS) entry which is preliminary data.</text>
</comment>
<evidence type="ECO:0000256" key="3">
    <source>
        <dbReference type="ARBA" id="ARBA00022741"/>
    </source>
</evidence>
<name>A0A8J7M1W1_9BACT</name>
<evidence type="ECO:0000256" key="4">
    <source>
        <dbReference type="ARBA" id="ARBA00022840"/>
    </source>
</evidence>
<evidence type="ECO:0000256" key="1">
    <source>
        <dbReference type="ARBA" id="ARBA00006432"/>
    </source>
</evidence>
<dbReference type="Proteomes" id="UP000636888">
    <property type="component" value="Unassembled WGS sequence"/>
</dbReference>
<reference evidence="7" key="1">
    <citation type="submission" date="2020-12" db="EMBL/GenBank/DDBJ databases">
        <title>Geomonas sp. Red875, isolated from river sediment.</title>
        <authorList>
            <person name="Xu Z."/>
            <person name="Zhang Z."/>
            <person name="Masuda Y."/>
            <person name="Itoh H."/>
            <person name="Senoo K."/>
        </authorList>
    </citation>
    <scope>NUCLEOTIDE SEQUENCE</scope>
    <source>
        <strain evidence="7">Red875</strain>
    </source>
</reference>
<dbReference type="PANTHER" id="PTHR43605:SF10">
    <property type="entry name" value="ACYL-COA SYNTHETASE MEDIUM CHAIN FAMILY MEMBER 3"/>
    <property type="match status" value="1"/>
</dbReference>
<protein>
    <submittedName>
        <fullName evidence="7">AMP-binding protein</fullName>
    </submittedName>
</protein>
<dbReference type="GO" id="GO:0005524">
    <property type="term" value="F:ATP binding"/>
    <property type="evidence" value="ECO:0007669"/>
    <property type="project" value="UniProtKB-KW"/>
</dbReference>
<dbReference type="SUPFAM" id="SSF56801">
    <property type="entry name" value="Acetyl-CoA synthetase-like"/>
    <property type="match status" value="1"/>
</dbReference>
<evidence type="ECO:0000313" key="8">
    <source>
        <dbReference type="Proteomes" id="UP000636888"/>
    </source>
</evidence>
<organism evidence="7 8">
    <name type="scientific">Geomesophilobacter sediminis</name>
    <dbReference type="NCBI Taxonomy" id="2798584"/>
    <lineage>
        <taxon>Bacteria</taxon>
        <taxon>Pseudomonadati</taxon>
        <taxon>Thermodesulfobacteriota</taxon>
        <taxon>Desulfuromonadia</taxon>
        <taxon>Geobacterales</taxon>
        <taxon>Geobacteraceae</taxon>
        <taxon>Geomesophilobacter</taxon>
    </lineage>
</organism>
<dbReference type="Gene3D" id="3.30.300.30">
    <property type="match status" value="1"/>
</dbReference>
<proteinExistence type="inferred from homology"/>
<dbReference type="InterPro" id="IPR042099">
    <property type="entry name" value="ANL_N_sf"/>
</dbReference>
<comment type="similarity">
    <text evidence="1">Belongs to the ATP-dependent AMP-binding enzyme family.</text>
</comment>
<dbReference type="Pfam" id="PF00501">
    <property type="entry name" value="AMP-binding"/>
    <property type="match status" value="1"/>
</dbReference>
<feature type="domain" description="AMP-binding enzyme C-terminal" evidence="6">
    <location>
        <begin position="441"/>
        <end position="519"/>
    </location>
</feature>
<feature type="domain" description="AMP-dependent synthetase/ligase" evidence="5">
    <location>
        <begin position="34"/>
        <end position="382"/>
    </location>
</feature>
<dbReference type="InterPro" id="IPR045851">
    <property type="entry name" value="AMP-bd_C_sf"/>
</dbReference>
<dbReference type="InterPro" id="IPR025110">
    <property type="entry name" value="AMP-bd_C"/>
</dbReference>
<keyword evidence="3" id="KW-0547">Nucleotide-binding</keyword>
<dbReference type="InterPro" id="IPR000873">
    <property type="entry name" value="AMP-dep_synth/lig_dom"/>
</dbReference>
<dbReference type="Pfam" id="PF13193">
    <property type="entry name" value="AMP-binding_C"/>
    <property type="match status" value="1"/>
</dbReference>
<dbReference type="GO" id="GO:0004321">
    <property type="term" value="F:fatty-acyl-CoA synthase activity"/>
    <property type="evidence" value="ECO:0007669"/>
    <property type="project" value="TreeGrafter"/>
</dbReference>
<dbReference type="AlphaFoldDB" id="A0A8J7M1W1"/>
<dbReference type="GO" id="GO:0006637">
    <property type="term" value="P:acyl-CoA metabolic process"/>
    <property type="evidence" value="ECO:0007669"/>
    <property type="project" value="TreeGrafter"/>
</dbReference>
<evidence type="ECO:0000259" key="5">
    <source>
        <dbReference type="Pfam" id="PF00501"/>
    </source>
</evidence>
<evidence type="ECO:0000256" key="2">
    <source>
        <dbReference type="ARBA" id="ARBA00022598"/>
    </source>
</evidence>
<dbReference type="GO" id="GO:0006633">
    <property type="term" value="P:fatty acid biosynthetic process"/>
    <property type="evidence" value="ECO:0007669"/>
    <property type="project" value="TreeGrafter"/>
</dbReference>
<dbReference type="GO" id="GO:0016405">
    <property type="term" value="F:CoA-ligase activity"/>
    <property type="evidence" value="ECO:0007669"/>
    <property type="project" value="UniProtKB-ARBA"/>
</dbReference>
<sequence length="542" mass="60527">MAHPLIRNNQHNIGHICTTQQCLEGRGANLAMRWVDSQGTRIDYSFEDLDRESNRFANLLSNLGFGSGDIFFTFLPKMPEQFFAFLGALKLQVICGTMFSNFGEEALLDRLGDSGAKGIITKTSLLKKLLPIRKRLPDLQYVIVVDGDDDPDLELLSYRRLLAEASPDFLTPLTQADTPSVLHYTSGSTGKPKGVLHRHGSVVLQSLTAREVLSLTHEDLFWCTADPGWVTGTSYGIIGPWSLGVPQLHYGGGYDAKVWMQLLEQEKVTVWYSAPTALRMLMREDTSIFASVKLSSLRHIFSVGEPLNPEVISWAQKVLNHEVYDTWFQTETGAIMISNRPGLKIRPGSMGKPVPGIQPAILDDTGKHQETGIQGNLCLKPDWPSMFVTYLNNEKKYQERFQHGFYHTGDTAVQDSDGYYWFMGRNDDIINTAGHLVGPFEVESALLEMEEIAESGVIGAPDELMFEKIVAFVALHPRYTPSPELELKIKLHVANKGSSTICPHEIIFCDSVPKNKSGKIMRRVLRAKYLGQDPGDISTMDF</sequence>